<accession>A0ABX6FHH1</accession>
<dbReference type="EMBL" id="CP046294">
    <property type="protein sequence ID" value="QGR72152.1"/>
    <property type="molecule type" value="Genomic_DNA"/>
</dbReference>
<keyword evidence="2" id="KW-1185">Reference proteome</keyword>
<dbReference type="Proteomes" id="UP000424966">
    <property type="component" value="Chromosome"/>
</dbReference>
<dbReference type="RefSeq" id="WP_005183503.1">
    <property type="nucleotide sequence ID" value="NZ_CP046293.1"/>
</dbReference>
<dbReference type="GeneID" id="58048263"/>
<evidence type="ECO:0000313" key="1">
    <source>
        <dbReference type="EMBL" id="QGR72152.1"/>
    </source>
</evidence>
<evidence type="ECO:0000313" key="2">
    <source>
        <dbReference type="Proteomes" id="UP000424966"/>
    </source>
</evidence>
<gene>
    <name evidence="1" type="ORF">FOC37_18330</name>
</gene>
<protein>
    <recommendedName>
        <fullName evidence="3">Ankyrin repeat domain-containing protein</fullName>
    </recommendedName>
</protein>
<reference evidence="1 2" key="1">
    <citation type="submission" date="2019-11" db="EMBL/GenBank/DDBJ databases">
        <title>FDA dAtabase for Regulatory Grade micrObial Sequences (FDA-ARGOS): Supporting development and validation of Infectious Disease Dx tests.</title>
        <authorList>
            <person name="Patel R."/>
            <person name="Rucinski S."/>
            <person name="Tallon L."/>
            <person name="Sadzewicz L."/>
            <person name="Vavikolanu K."/>
            <person name="Mehta A."/>
            <person name="Aluvathingal J."/>
            <person name="Nadendla S."/>
            <person name="Nandy P."/>
            <person name="Geyer C."/>
            <person name="Yan Y."/>
            <person name="Sichtig H."/>
        </authorList>
    </citation>
    <scope>NUCLEOTIDE SEQUENCE [LARGE SCALE GENOMIC DNA]</scope>
    <source>
        <strain evidence="1 2">FDAARGOS_729</strain>
    </source>
</reference>
<proteinExistence type="predicted"/>
<sequence>MGKYDKAFEEVEELMSEMLEQLNISLDETNLYSTDDMFRIMIKVMDVENIKMLSYIYSNDEFLEVEKDMSPAVNKFMWWWGDCLESGSFSIPALIASKEKEVISSLLSDGIEINDEVNKKRI</sequence>
<name>A0ABX6FHH1_YERIN</name>
<organism evidence="1 2">
    <name type="scientific">Yersinia intermedia</name>
    <dbReference type="NCBI Taxonomy" id="631"/>
    <lineage>
        <taxon>Bacteria</taxon>
        <taxon>Pseudomonadati</taxon>
        <taxon>Pseudomonadota</taxon>
        <taxon>Gammaproteobacteria</taxon>
        <taxon>Enterobacterales</taxon>
        <taxon>Yersiniaceae</taxon>
        <taxon>Yersinia</taxon>
    </lineage>
</organism>
<evidence type="ECO:0008006" key="3">
    <source>
        <dbReference type="Google" id="ProtNLM"/>
    </source>
</evidence>